<proteinExistence type="predicted"/>
<dbReference type="KEGG" id="ovb:NB640_12225"/>
<organism evidence="2 3">
    <name type="scientific">Oxalobacter vibrioformis</name>
    <dbReference type="NCBI Taxonomy" id="933080"/>
    <lineage>
        <taxon>Bacteria</taxon>
        <taxon>Pseudomonadati</taxon>
        <taxon>Pseudomonadota</taxon>
        <taxon>Betaproteobacteria</taxon>
        <taxon>Burkholderiales</taxon>
        <taxon>Oxalobacteraceae</taxon>
        <taxon>Oxalobacter</taxon>
    </lineage>
</organism>
<dbReference type="RefSeq" id="WP_269308973.1">
    <property type="nucleotide sequence ID" value="NZ_CP098242.1"/>
</dbReference>
<dbReference type="InterPro" id="IPR029058">
    <property type="entry name" value="AB_hydrolase_fold"/>
</dbReference>
<gene>
    <name evidence="2" type="ORF">NB640_12225</name>
</gene>
<dbReference type="SUPFAM" id="SSF53474">
    <property type="entry name" value="alpha/beta-Hydrolases"/>
    <property type="match status" value="1"/>
</dbReference>
<dbReference type="EMBL" id="CP098242">
    <property type="protein sequence ID" value="WAW09970.1"/>
    <property type="molecule type" value="Genomic_DNA"/>
</dbReference>
<evidence type="ECO:0000256" key="1">
    <source>
        <dbReference type="SAM" id="Phobius"/>
    </source>
</evidence>
<dbReference type="Gene3D" id="3.40.50.1820">
    <property type="entry name" value="alpha/beta hydrolase"/>
    <property type="match status" value="1"/>
</dbReference>
<accession>A0A9E9LYJ0</accession>
<keyword evidence="3" id="KW-1185">Reference proteome</keyword>
<sequence>MPESSNKGMTMRGKTAVAPALIMTAGAVSCGLLLINLSAAPAVFNRSLLSFLFIILLIYTGFCTYLYLYQRSLLYFGQPRRLENAPLMVLQRPDAKVMVTMLENDRPDALIYFGGNAEDVSMNLPDFAERFPNHALYLMHYRGYGGSEGKPSEHAIMDDAFALYDEVAKRHGRIVVAGRSLGAGVAVHLAAKRPASRVLLITPYDSIEYVAGRAFPYVPVRWLLKDKYESWRYAPEVSAPTLILMADHDEVIPAESTERLYALFPEGIATLLVIPDSRHNSISASENYQRALTAFVNAD</sequence>
<protein>
    <submittedName>
        <fullName evidence="2">Lysophospholipase</fullName>
    </submittedName>
</protein>
<dbReference type="PANTHER" id="PTHR12277">
    <property type="entry name" value="ALPHA/BETA HYDROLASE DOMAIN-CONTAINING PROTEIN"/>
    <property type="match status" value="1"/>
</dbReference>
<dbReference type="PROSITE" id="PS51257">
    <property type="entry name" value="PROKAR_LIPOPROTEIN"/>
    <property type="match status" value="1"/>
</dbReference>
<dbReference type="AlphaFoldDB" id="A0A9E9LYJ0"/>
<keyword evidence="1" id="KW-0812">Transmembrane</keyword>
<keyword evidence="1" id="KW-1133">Transmembrane helix</keyword>
<feature type="transmembrane region" description="Helical" evidence="1">
    <location>
        <begin position="49"/>
        <end position="68"/>
    </location>
</feature>
<evidence type="ECO:0000313" key="3">
    <source>
        <dbReference type="Proteomes" id="UP001156215"/>
    </source>
</evidence>
<dbReference type="PANTHER" id="PTHR12277:SF81">
    <property type="entry name" value="PROTEIN ABHD13"/>
    <property type="match status" value="1"/>
</dbReference>
<name>A0A9E9LYJ0_9BURK</name>
<reference evidence="2" key="1">
    <citation type="journal article" date="2022" name="Front. Microbiol.">
        <title>New perspectives on an old grouping: The genomic and phenotypic variability of Oxalobacter formigenes and the implications for calcium oxalate stone prevention.</title>
        <authorList>
            <person name="Chmiel J.A."/>
            <person name="Carr C."/>
            <person name="Stuivenberg G.A."/>
            <person name="Venema R."/>
            <person name="Chanyi R.M."/>
            <person name="Al K.F."/>
            <person name="Giguere D."/>
            <person name="Say H."/>
            <person name="Akouris P.P."/>
            <person name="Dominguez Romero S.A."/>
            <person name="Kwong A."/>
            <person name="Tai V."/>
            <person name="Koval S.F."/>
            <person name="Razvi H."/>
            <person name="Bjazevic J."/>
            <person name="Burton J.P."/>
        </authorList>
    </citation>
    <scope>NUCLEOTIDE SEQUENCE</scope>
    <source>
        <strain evidence="2">WoOx3</strain>
    </source>
</reference>
<dbReference type="Proteomes" id="UP001156215">
    <property type="component" value="Chromosome"/>
</dbReference>
<evidence type="ECO:0000313" key="2">
    <source>
        <dbReference type="EMBL" id="WAW09970.1"/>
    </source>
</evidence>
<keyword evidence="1" id="KW-0472">Membrane</keyword>